<dbReference type="EMBL" id="VSSQ01120349">
    <property type="protein sequence ID" value="MPN53329.1"/>
    <property type="molecule type" value="Genomic_DNA"/>
</dbReference>
<keyword evidence="1" id="KW-0472">Membrane</keyword>
<comment type="caution">
    <text evidence="2">The sequence shown here is derived from an EMBL/GenBank/DDBJ whole genome shotgun (WGS) entry which is preliminary data.</text>
</comment>
<keyword evidence="1" id="KW-0812">Transmembrane</keyword>
<organism evidence="2">
    <name type="scientific">bioreactor metagenome</name>
    <dbReference type="NCBI Taxonomy" id="1076179"/>
    <lineage>
        <taxon>unclassified sequences</taxon>
        <taxon>metagenomes</taxon>
        <taxon>ecological metagenomes</taxon>
    </lineage>
</organism>
<gene>
    <name evidence="2" type="ORF">SDC9_200993</name>
</gene>
<name>A0A645ISG3_9ZZZZ</name>
<accession>A0A645ISG3</accession>
<sequence length="128" mass="14005">MPITSIDIEQATTSTPFFIACSIKSSKDDIFLFFITSLISLLPIPIICILESLSFLLPLGIIIPKAVSIKFFLTEIFSCFLKMFNPQKVKNIVTFLPIEAAPLAIIKDAIALSKSPLKTTIVLLSLGS</sequence>
<feature type="transmembrane region" description="Helical" evidence="1">
    <location>
        <begin position="30"/>
        <end position="53"/>
    </location>
</feature>
<dbReference type="AlphaFoldDB" id="A0A645ISG3"/>
<evidence type="ECO:0000256" key="1">
    <source>
        <dbReference type="SAM" id="Phobius"/>
    </source>
</evidence>
<keyword evidence="1" id="KW-1133">Transmembrane helix</keyword>
<reference evidence="2" key="1">
    <citation type="submission" date="2019-08" db="EMBL/GenBank/DDBJ databases">
        <authorList>
            <person name="Kucharzyk K."/>
            <person name="Murdoch R.W."/>
            <person name="Higgins S."/>
            <person name="Loffler F."/>
        </authorList>
    </citation>
    <scope>NUCLEOTIDE SEQUENCE</scope>
</reference>
<evidence type="ECO:0000313" key="2">
    <source>
        <dbReference type="EMBL" id="MPN53329.1"/>
    </source>
</evidence>
<proteinExistence type="predicted"/>
<feature type="transmembrane region" description="Helical" evidence="1">
    <location>
        <begin position="59"/>
        <end position="81"/>
    </location>
</feature>
<protein>
    <submittedName>
        <fullName evidence="2">Uncharacterized protein</fullName>
    </submittedName>
</protein>